<evidence type="ECO:0000313" key="16">
    <source>
        <dbReference type="Ensembl" id="ENSEBUP00000009217.1"/>
    </source>
</evidence>
<evidence type="ECO:0000256" key="2">
    <source>
        <dbReference type="ARBA" id="ARBA00004496"/>
    </source>
</evidence>
<reference evidence="16" key="1">
    <citation type="submission" date="2025-05" db="UniProtKB">
        <authorList>
            <consortium name="Ensembl"/>
        </authorList>
    </citation>
    <scope>IDENTIFICATION</scope>
</reference>
<evidence type="ECO:0000313" key="17">
    <source>
        <dbReference type="Proteomes" id="UP000694388"/>
    </source>
</evidence>
<feature type="compositionally biased region" description="Basic and acidic residues" evidence="14">
    <location>
        <begin position="295"/>
        <end position="307"/>
    </location>
</feature>
<dbReference type="GO" id="GO:0006397">
    <property type="term" value="P:mRNA processing"/>
    <property type="evidence" value="ECO:0007669"/>
    <property type="project" value="UniProtKB-KW"/>
</dbReference>
<feature type="compositionally biased region" description="Polar residues" evidence="14">
    <location>
        <begin position="804"/>
        <end position="821"/>
    </location>
</feature>
<feature type="compositionally biased region" description="Low complexity" evidence="14">
    <location>
        <begin position="1"/>
        <end position="29"/>
    </location>
</feature>
<keyword evidence="7" id="KW-0507">mRNA processing</keyword>
<dbReference type="Proteomes" id="UP000694388">
    <property type="component" value="Unplaced"/>
</dbReference>
<dbReference type="GO" id="GO:0003677">
    <property type="term" value="F:DNA binding"/>
    <property type="evidence" value="ECO:0007669"/>
    <property type="project" value="TreeGrafter"/>
</dbReference>
<feature type="region of interest" description="Disordered" evidence="14">
    <location>
        <begin position="1"/>
        <end position="372"/>
    </location>
</feature>
<feature type="compositionally biased region" description="Polar residues" evidence="14">
    <location>
        <begin position="619"/>
        <end position="632"/>
    </location>
</feature>
<evidence type="ECO:0000256" key="10">
    <source>
        <dbReference type="ARBA" id="ARBA00022884"/>
    </source>
</evidence>
<dbReference type="Ensembl" id="ENSEBUT00000009738.1">
    <property type="protein sequence ID" value="ENSEBUP00000009217.1"/>
    <property type="gene ID" value="ENSEBUG00000005948.1"/>
</dbReference>
<comment type="subcellular location">
    <subcellularLocation>
        <location evidence="2">Cytoplasm</location>
    </subcellularLocation>
    <subcellularLocation>
        <location evidence="1">Nucleus</location>
    </subcellularLocation>
</comment>
<evidence type="ECO:0000256" key="13">
    <source>
        <dbReference type="ARBA" id="ARBA00023242"/>
    </source>
</evidence>
<dbReference type="GO" id="GO:0005737">
    <property type="term" value="C:cytoplasm"/>
    <property type="evidence" value="ECO:0007669"/>
    <property type="project" value="UniProtKB-SubCell"/>
</dbReference>
<accession>A0A8C4Q2X4</accession>
<evidence type="ECO:0000256" key="6">
    <source>
        <dbReference type="ARBA" id="ARBA00022490"/>
    </source>
</evidence>
<feature type="region of interest" description="Disordered" evidence="14">
    <location>
        <begin position="858"/>
        <end position="892"/>
    </location>
</feature>
<feature type="region of interest" description="Disordered" evidence="14">
    <location>
        <begin position="779"/>
        <end position="835"/>
    </location>
</feature>
<keyword evidence="17" id="KW-1185">Reference proteome</keyword>
<evidence type="ECO:0000256" key="8">
    <source>
        <dbReference type="ARBA" id="ARBA00022816"/>
    </source>
</evidence>
<dbReference type="AlphaFoldDB" id="A0A8C4Q2X4"/>
<dbReference type="GO" id="GO:0008380">
    <property type="term" value="P:RNA splicing"/>
    <property type="evidence" value="ECO:0007669"/>
    <property type="project" value="UniProtKB-KW"/>
</dbReference>
<keyword evidence="10" id="KW-0694">RNA-binding</keyword>
<feature type="region of interest" description="Disordered" evidence="14">
    <location>
        <begin position="909"/>
        <end position="979"/>
    </location>
</feature>
<keyword evidence="13" id="KW-0539">Nucleus</keyword>
<organism evidence="16 17">
    <name type="scientific">Eptatretus burgeri</name>
    <name type="common">Inshore hagfish</name>
    <dbReference type="NCBI Taxonomy" id="7764"/>
    <lineage>
        <taxon>Eukaryota</taxon>
        <taxon>Metazoa</taxon>
        <taxon>Chordata</taxon>
        <taxon>Craniata</taxon>
        <taxon>Vertebrata</taxon>
        <taxon>Cyclostomata</taxon>
        <taxon>Myxini</taxon>
        <taxon>Myxiniformes</taxon>
        <taxon>Myxinidae</taxon>
        <taxon>Eptatretinae</taxon>
        <taxon>Eptatretus</taxon>
    </lineage>
</organism>
<feature type="compositionally biased region" description="Low complexity" evidence="14">
    <location>
        <begin position="208"/>
        <end position="234"/>
    </location>
</feature>
<dbReference type="GO" id="GO:0003729">
    <property type="term" value="F:mRNA binding"/>
    <property type="evidence" value="ECO:0007669"/>
    <property type="project" value="InterPro"/>
</dbReference>
<comment type="similarity">
    <text evidence="4">Belongs to the CASC3 family.</text>
</comment>
<feature type="compositionally biased region" description="Basic and acidic residues" evidence="14">
    <location>
        <begin position="779"/>
        <end position="789"/>
    </location>
</feature>
<name>A0A8C4Q2X4_EPTBU</name>
<keyword evidence="12" id="KW-0508">mRNA splicing</keyword>
<evidence type="ECO:0000256" key="4">
    <source>
        <dbReference type="ARBA" id="ARBA00009548"/>
    </source>
</evidence>
<protein>
    <recommendedName>
        <fullName evidence="15">Btz domain-containing protein</fullName>
    </recommendedName>
</protein>
<comment type="similarity">
    <text evidence="3">Belongs to the BCLAF1/THRAP3 family.</text>
</comment>
<evidence type="ECO:0000259" key="15">
    <source>
        <dbReference type="Pfam" id="PF09405"/>
    </source>
</evidence>
<evidence type="ECO:0000256" key="1">
    <source>
        <dbReference type="ARBA" id="ARBA00004123"/>
    </source>
</evidence>
<feature type="compositionally biased region" description="Basic and acidic residues" evidence="14">
    <location>
        <begin position="465"/>
        <end position="474"/>
    </location>
</feature>
<feature type="compositionally biased region" description="Polar residues" evidence="14">
    <location>
        <begin position="259"/>
        <end position="294"/>
    </location>
</feature>
<dbReference type="GO" id="GO:0006417">
    <property type="term" value="P:regulation of translation"/>
    <property type="evidence" value="ECO:0007669"/>
    <property type="project" value="UniProtKB-KW"/>
</dbReference>
<dbReference type="Pfam" id="PF09405">
    <property type="entry name" value="Btz"/>
    <property type="match status" value="1"/>
</dbReference>
<evidence type="ECO:0000256" key="7">
    <source>
        <dbReference type="ARBA" id="ARBA00022664"/>
    </source>
</evidence>
<evidence type="ECO:0000256" key="12">
    <source>
        <dbReference type="ARBA" id="ARBA00023187"/>
    </source>
</evidence>
<feature type="compositionally biased region" description="Basic residues" evidence="14">
    <location>
        <begin position="30"/>
        <end position="51"/>
    </location>
</feature>
<keyword evidence="11" id="KW-0866">Nonsense-mediated mRNA decay</keyword>
<feature type="compositionally biased region" description="Polar residues" evidence="14">
    <location>
        <begin position="358"/>
        <end position="372"/>
    </location>
</feature>
<dbReference type="InterPro" id="IPR018545">
    <property type="entry name" value="Btz_dom"/>
</dbReference>
<feature type="compositionally biased region" description="Basic and acidic residues" evidence="14">
    <location>
        <begin position="585"/>
        <end position="600"/>
    </location>
</feature>
<evidence type="ECO:0000256" key="11">
    <source>
        <dbReference type="ARBA" id="ARBA00023161"/>
    </source>
</evidence>
<dbReference type="InterPro" id="IPR029199">
    <property type="entry name" value="THRAP3_BCLAF1"/>
</dbReference>
<dbReference type="GO" id="GO:0035145">
    <property type="term" value="C:exon-exon junction complex"/>
    <property type="evidence" value="ECO:0007669"/>
    <property type="project" value="InterPro"/>
</dbReference>
<dbReference type="GO" id="GO:0003712">
    <property type="term" value="F:transcription coregulator activity"/>
    <property type="evidence" value="ECO:0007669"/>
    <property type="project" value="TreeGrafter"/>
</dbReference>
<keyword evidence="6" id="KW-0963">Cytoplasm</keyword>
<proteinExistence type="inferred from homology"/>
<feature type="region of interest" description="Disordered" evidence="14">
    <location>
        <begin position="581"/>
        <end position="637"/>
    </location>
</feature>
<dbReference type="GO" id="GO:0016592">
    <property type="term" value="C:mediator complex"/>
    <property type="evidence" value="ECO:0007669"/>
    <property type="project" value="TreeGrafter"/>
</dbReference>
<feature type="compositionally biased region" description="Basic residues" evidence="14">
    <location>
        <begin position="175"/>
        <end position="207"/>
    </location>
</feature>
<dbReference type="GO" id="GO:0051028">
    <property type="term" value="P:mRNA transport"/>
    <property type="evidence" value="ECO:0007669"/>
    <property type="project" value="UniProtKB-KW"/>
</dbReference>
<keyword evidence="5" id="KW-0813">Transport</keyword>
<feature type="compositionally biased region" description="Basic and acidic residues" evidence="14">
    <location>
        <begin position="967"/>
        <end position="979"/>
    </location>
</feature>
<evidence type="ECO:0000256" key="5">
    <source>
        <dbReference type="ARBA" id="ARBA00022448"/>
    </source>
</evidence>
<feature type="region of interest" description="Disordered" evidence="14">
    <location>
        <begin position="444"/>
        <end position="534"/>
    </location>
</feature>
<feature type="compositionally biased region" description="Gly residues" evidence="14">
    <location>
        <begin position="80"/>
        <end position="92"/>
    </location>
</feature>
<dbReference type="OMA" id="KWGDEPK"/>
<dbReference type="GO" id="GO:0000184">
    <property type="term" value="P:nuclear-transcribed mRNA catabolic process, nonsense-mediated decay"/>
    <property type="evidence" value="ECO:0007669"/>
    <property type="project" value="UniProtKB-KW"/>
</dbReference>
<dbReference type="PANTHER" id="PTHR15268">
    <property type="entry name" value="THRAP3/BCLAF1"/>
    <property type="match status" value="1"/>
</dbReference>
<dbReference type="Pfam" id="PF15440">
    <property type="entry name" value="THRAP3_BCLAF1"/>
    <property type="match status" value="1"/>
</dbReference>
<feature type="compositionally biased region" description="Gly residues" evidence="14">
    <location>
        <begin position="58"/>
        <end position="71"/>
    </location>
</feature>
<evidence type="ECO:0000256" key="3">
    <source>
        <dbReference type="ARBA" id="ARBA00006481"/>
    </source>
</evidence>
<evidence type="ECO:0000256" key="14">
    <source>
        <dbReference type="SAM" id="MobiDB-lite"/>
    </source>
</evidence>
<feature type="compositionally biased region" description="Basic residues" evidence="14">
    <location>
        <begin position="95"/>
        <end position="107"/>
    </location>
</feature>
<dbReference type="Ensembl" id="ENSEBUT00000009760.1">
    <property type="protein sequence ID" value="ENSEBUP00000009237.1"/>
    <property type="gene ID" value="ENSEBUG00000005948.1"/>
</dbReference>
<sequence>MPGSHTKSASRSPSRSQSRSSSSSGQWSYSKKRRYSSHSRSRSYSHSRSRSPSHDRYGGGGGGGGGGGSGGYYYHHYHGGRGNADGGSGGYLNRGMRRPYYRGRPRGNFRYFRPGSRGYFRNRGSRGYGPPQPSDGPGRGYFHHHGNSGGYYPHNHPHHHPRGGGGSYNDGYRPRSPRYTRSHSHSPRHRSYSPRSPRRRSYTRSRSRSTTSTSSRTSRSPRQAAQSGAQPSGASHHHSRRSNTPRGGKTPSPAGAPVSTGSNSRIRASPSPRTAVTGTSADAISPTNATTSPNKDGDDEKATKEEGTPDTGNTLFPAYKRPSPSLQSTKAGWKSLTAYDASPQRKTPTPPPLGTESHPATQSTTAVTSSLVPTIRRPLALSAQTSKKNLNQHLGQSSRPILPQKITLKRTALQPSSALETIPKQVPKPTVVSSTSSFVPISSDITASSSTTQHGTPTIVVPPKGDPERDREESNSTAQVPMEKGERYAEPPPSGRILRRRRHGNSYDDCEGGDRDRGGDQPGPPRVLASRREGKLYSFQRIHSDDIDSGGFGEEIAKVRRENEPAAEKINRKREGKILVNEGGDMERGGEGCGRIRDKSSSSPSPPPVVARKHRHSDTLTPPLQMSISSVPRDSKGVQDIRMDSSCLFARSSTVTFEARQLSHDLVSTSRQSEHSFKSIFDHIPKAPAARPQSPTQNFVSHIVSLVHYVREHRFPPSPLTLNERFGNLPKKAQRSPEIHRRIDVNPEFLKQKGRADCAERFTDGAKVGLKDDEHFVSSDIGRERRRGTGIEGGGKGDYPEGSLLSSRWSREASSPNSDDYGNSDRSRNVGTKVNRSWTKNRMLVAQQQGIGTRYQGLNREGWGSEGRVERQQVSPQATRRKDETWDPEYTPRNKKYFLHDDRADEWITMGSRERPRSGAGTPGGFPYGKASTRSSASPHWSHDKFSTEGDGGVTGDNEKVAQQTTRAKDDKEGNGGKK</sequence>
<feature type="domain" description="Btz" evidence="15">
    <location>
        <begin position="871"/>
        <end position="950"/>
    </location>
</feature>
<keyword evidence="9" id="KW-0810">Translation regulation</keyword>
<dbReference type="GO" id="GO:0045944">
    <property type="term" value="P:positive regulation of transcription by RNA polymerase II"/>
    <property type="evidence" value="ECO:0007669"/>
    <property type="project" value="TreeGrafter"/>
</dbReference>
<dbReference type="GeneTree" id="ENSGT01050000246199"/>
<keyword evidence="8" id="KW-0509">mRNA transport</keyword>
<evidence type="ECO:0000256" key="9">
    <source>
        <dbReference type="ARBA" id="ARBA00022845"/>
    </source>
</evidence>